<dbReference type="Proteomes" id="UP000602284">
    <property type="component" value="Unassembled WGS sequence"/>
</dbReference>
<evidence type="ECO:0000313" key="6">
    <source>
        <dbReference type="Proteomes" id="UP000602284"/>
    </source>
</evidence>
<feature type="transmembrane region" description="Helical" evidence="4">
    <location>
        <begin position="434"/>
        <end position="453"/>
    </location>
</feature>
<feature type="compositionally biased region" description="Basic and acidic residues" evidence="3">
    <location>
        <begin position="639"/>
        <end position="652"/>
    </location>
</feature>
<sequence>MSIWQKVSRWFTVDDSIMDEDFSLVPDDKQDGAEEQQKDSQDPKEPQDQQEPEKAHEIQKPQSEQDPPSDPRPTKRRTTIKPKKIGARADTPEPHDLAPEEDPPAEGPRKVRRPQPKKSQSKNYRPDPKLENLNFKPTYPESLSHDLAENRSTVVQLFQIPRNADFIIRDFTISLDPPLRAFAVFMEGLSDKKIINQHILEPLMLLAAVPHEPKHTSRADLIQKTLVPGNQLTEEAKWDAVKKGILSGSTAVFIEDMNVALLVETKGFEHRSVGDTKVETVVRGPHDAFTEHLRTNTGLVRSRLRTEKLVTEMTEIGELAPTDVAIMYVEGIANPKLIEEVRRRIKDVKVDFLQDSGTLEQFIEDAPGGMVPRMLATERPDRVAVSLAEGYVAVFVGQSSQVLILPTMLWSLLHTAEDAYIRYPFGTLLRVIRFVAFLVAMLLPALYIAVTNYHPEMIPTDLMLTIASSREKVPFPVVIEVLLMEIAIELIREAGIRIPNVIGPTIGIVGALILGQAAVQAGVVSPLLVIVVSVTALAAFTMPNYNMSFAVRTLRFFMIALGAVWGFYGITLGVLILLMQWATIKSFGVPMMTHIAPYKQASEDIILRGPVYQQEVRPGGIYPGLMKRQVRFTRPWDPSVHDSKEAKRRMDEENQALDTEETSQSGRQGGKET</sequence>
<feature type="compositionally biased region" description="Basic and acidic residues" evidence="3">
    <location>
        <begin position="26"/>
        <end position="59"/>
    </location>
</feature>
<dbReference type="EMBL" id="JAEQNB010000007">
    <property type="protein sequence ID" value="MBL0388778.1"/>
    <property type="molecule type" value="Genomic_DNA"/>
</dbReference>
<feature type="compositionally biased region" description="Basic residues" evidence="3">
    <location>
        <begin position="110"/>
        <end position="120"/>
    </location>
</feature>
<dbReference type="PANTHER" id="PTHR22550:SF5">
    <property type="entry name" value="LEUCINE ZIPPER PROTEIN 4"/>
    <property type="match status" value="1"/>
</dbReference>
<feature type="transmembrane region" description="Helical" evidence="4">
    <location>
        <begin position="554"/>
        <end position="582"/>
    </location>
</feature>
<feature type="region of interest" description="Disordered" evidence="3">
    <location>
        <begin position="1"/>
        <end position="137"/>
    </location>
</feature>
<evidence type="ECO:0000313" key="5">
    <source>
        <dbReference type="EMBL" id="MBL0388778.1"/>
    </source>
</evidence>
<keyword evidence="2 4" id="KW-0472">Membrane</keyword>
<dbReference type="InterPro" id="IPR004995">
    <property type="entry name" value="Spore_Ger"/>
</dbReference>
<keyword evidence="4" id="KW-1133">Transmembrane helix</keyword>
<reference evidence="5 6" key="1">
    <citation type="submission" date="2021-01" db="EMBL/GenBank/DDBJ databases">
        <title>Tumebacillus sp. strain ITR2 16S ribosomal RNA gene Genome sequencing and assembly.</title>
        <authorList>
            <person name="Kang M."/>
        </authorList>
    </citation>
    <scope>NUCLEOTIDE SEQUENCE [LARGE SCALE GENOMIC DNA]</scope>
    <source>
        <strain evidence="5 6">ITR2</strain>
    </source>
</reference>
<evidence type="ECO:0000256" key="4">
    <source>
        <dbReference type="SAM" id="Phobius"/>
    </source>
</evidence>
<comment type="caution">
    <text evidence="5">The sequence shown here is derived from an EMBL/GenBank/DDBJ whole genome shotgun (WGS) entry which is preliminary data.</text>
</comment>
<feature type="transmembrane region" description="Helical" evidence="4">
    <location>
        <begin position="498"/>
        <end position="517"/>
    </location>
</feature>
<proteinExistence type="inferred from homology"/>
<comment type="similarity">
    <text evidence="1">Belongs to the GerABKA family.</text>
</comment>
<dbReference type="PANTHER" id="PTHR22550">
    <property type="entry name" value="SPORE GERMINATION PROTEIN"/>
    <property type="match status" value="1"/>
</dbReference>
<dbReference type="Pfam" id="PF03323">
    <property type="entry name" value="GerA"/>
    <property type="match status" value="1"/>
</dbReference>
<protein>
    <submittedName>
        <fullName evidence="5">Spore germination protein</fullName>
    </submittedName>
</protein>
<gene>
    <name evidence="5" type="ORF">JJB07_19435</name>
</gene>
<name>A0ABS1JEQ3_9BACL</name>
<evidence type="ECO:0000256" key="2">
    <source>
        <dbReference type="ARBA" id="ARBA00023136"/>
    </source>
</evidence>
<keyword evidence="6" id="KW-1185">Reference proteome</keyword>
<evidence type="ECO:0000256" key="1">
    <source>
        <dbReference type="ARBA" id="ARBA00005278"/>
    </source>
</evidence>
<keyword evidence="4" id="KW-0812">Transmembrane</keyword>
<feature type="transmembrane region" description="Helical" evidence="4">
    <location>
        <begin position="523"/>
        <end position="542"/>
    </location>
</feature>
<dbReference type="RefSeq" id="WP_201637760.1">
    <property type="nucleotide sequence ID" value="NZ_JAEQNB010000007.1"/>
</dbReference>
<organism evidence="5 6">
    <name type="scientific">Tumebacillus amylolyticus</name>
    <dbReference type="NCBI Taxonomy" id="2801339"/>
    <lineage>
        <taxon>Bacteria</taxon>
        <taxon>Bacillati</taxon>
        <taxon>Bacillota</taxon>
        <taxon>Bacilli</taxon>
        <taxon>Bacillales</taxon>
        <taxon>Alicyclobacillaceae</taxon>
        <taxon>Tumebacillus</taxon>
    </lineage>
</organism>
<feature type="region of interest" description="Disordered" evidence="3">
    <location>
        <begin position="636"/>
        <end position="673"/>
    </location>
</feature>
<dbReference type="InterPro" id="IPR050768">
    <property type="entry name" value="UPF0353/GerABKA_families"/>
</dbReference>
<accession>A0ABS1JEQ3</accession>
<evidence type="ECO:0000256" key="3">
    <source>
        <dbReference type="SAM" id="MobiDB-lite"/>
    </source>
</evidence>
<feature type="compositionally biased region" description="Basic residues" evidence="3">
    <location>
        <begin position="74"/>
        <end position="86"/>
    </location>
</feature>